<evidence type="ECO:0000313" key="3">
    <source>
        <dbReference type="EMBL" id="KAK7281893.1"/>
    </source>
</evidence>
<feature type="region of interest" description="Disordered" evidence="1">
    <location>
        <begin position="199"/>
        <end position="225"/>
    </location>
</feature>
<dbReference type="Proteomes" id="UP001372338">
    <property type="component" value="Unassembled WGS sequence"/>
</dbReference>
<feature type="region of interest" description="Disordered" evidence="1">
    <location>
        <begin position="1"/>
        <end position="44"/>
    </location>
</feature>
<evidence type="ECO:0000256" key="2">
    <source>
        <dbReference type="SAM" id="Phobius"/>
    </source>
</evidence>
<evidence type="ECO:0000256" key="1">
    <source>
        <dbReference type="SAM" id="MobiDB-lite"/>
    </source>
</evidence>
<feature type="transmembrane region" description="Helical" evidence="2">
    <location>
        <begin position="70"/>
        <end position="91"/>
    </location>
</feature>
<dbReference type="PANTHER" id="PTHR21717:SF70">
    <property type="entry name" value="TELOMERE REPEAT-BINDING PROTEIN 2-RELATED"/>
    <property type="match status" value="1"/>
</dbReference>
<organism evidence="3 4">
    <name type="scientific">Crotalaria pallida</name>
    <name type="common">Smooth rattlebox</name>
    <name type="synonym">Crotalaria striata</name>
    <dbReference type="NCBI Taxonomy" id="3830"/>
    <lineage>
        <taxon>Eukaryota</taxon>
        <taxon>Viridiplantae</taxon>
        <taxon>Streptophyta</taxon>
        <taxon>Embryophyta</taxon>
        <taxon>Tracheophyta</taxon>
        <taxon>Spermatophyta</taxon>
        <taxon>Magnoliopsida</taxon>
        <taxon>eudicotyledons</taxon>
        <taxon>Gunneridae</taxon>
        <taxon>Pentapetalae</taxon>
        <taxon>rosids</taxon>
        <taxon>fabids</taxon>
        <taxon>Fabales</taxon>
        <taxon>Fabaceae</taxon>
        <taxon>Papilionoideae</taxon>
        <taxon>50 kb inversion clade</taxon>
        <taxon>genistoids sensu lato</taxon>
        <taxon>core genistoids</taxon>
        <taxon>Crotalarieae</taxon>
        <taxon>Crotalaria</taxon>
    </lineage>
</organism>
<protein>
    <submittedName>
        <fullName evidence="3">Uncharacterized protein</fullName>
    </submittedName>
</protein>
<name>A0AAN9FYU8_CROPI</name>
<dbReference type="InterPro" id="IPR031105">
    <property type="entry name" value="TRP_plant"/>
</dbReference>
<keyword evidence="2" id="KW-0812">Transmembrane</keyword>
<comment type="caution">
    <text evidence="3">The sequence shown here is derived from an EMBL/GenBank/DDBJ whole genome shotgun (WGS) entry which is preliminary data.</text>
</comment>
<dbReference type="AlphaFoldDB" id="A0AAN9FYU8"/>
<feature type="compositionally biased region" description="Polar residues" evidence="1">
    <location>
        <begin position="30"/>
        <end position="44"/>
    </location>
</feature>
<keyword evidence="2" id="KW-1133">Transmembrane helix</keyword>
<feature type="compositionally biased region" description="Polar residues" evidence="1">
    <location>
        <begin position="199"/>
        <end position="213"/>
    </location>
</feature>
<sequence length="225" mass="25050">MNPPTFQAKRRPLPLPLPPSSHPLGHHRSATTNSSAQSPSHSAQTLNASSVTLFASPRIRDHYRRRLQPFQLTIIIVLSSSPAPYSISFIAADPWPLLQHPISLKSGYVAAPKTRTKPNQIFFCGGRKHYRKIHSIAGKTSVLVVQHLILSYFGMVLATAQRTRSIRRRPKFQRRVEDNQMCAFDLLATLAGKLLQEKGSPTLSSDTSSQKDQSGFDKECQNANK</sequence>
<proteinExistence type="predicted"/>
<accession>A0AAN9FYU8</accession>
<reference evidence="3 4" key="1">
    <citation type="submission" date="2024-01" db="EMBL/GenBank/DDBJ databases">
        <title>The genomes of 5 underutilized Papilionoideae crops provide insights into root nodulation and disease resistanc.</title>
        <authorList>
            <person name="Yuan L."/>
        </authorList>
    </citation>
    <scope>NUCLEOTIDE SEQUENCE [LARGE SCALE GENOMIC DNA]</scope>
    <source>
        <strain evidence="3">ZHUSHIDOU_FW_LH</strain>
        <tissue evidence="3">Leaf</tissue>
    </source>
</reference>
<dbReference type="EMBL" id="JAYWIO010000002">
    <property type="protein sequence ID" value="KAK7281893.1"/>
    <property type="molecule type" value="Genomic_DNA"/>
</dbReference>
<keyword evidence="4" id="KW-1185">Reference proteome</keyword>
<feature type="compositionally biased region" description="Basic and acidic residues" evidence="1">
    <location>
        <begin position="214"/>
        <end position="225"/>
    </location>
</feature>
<evidence type="ECO:0000313" key="4">
    <source>
        <dbReference type="Proteomes" id="UP001372338"/>
    </source>
</evidence>
<feature type="transmembrane region" description="Helical" evidence="2">
    <location>
        <begin position="140"/>
        <end position="160"/>
    </location>
</feature>
<gene>
    <name evidence="3" type="ORF">RIF29_10250</name>
</gene>
<dbReference type="PANTHER" id="PTHR21717">
    <property type="entry name" value="TELOMERIC REPEAT BINDING PROTEIN"/>
    <property type="match status" value="1"/>
</dbReference>
<keyword evidence="2" id="KW-0472">Membrane</keyword>